<name>A0ACB8NVR5_CITSI</name>
<gene>
    <name evidence="1" type="ORF">KPL71_001337</name>
</gene>
<reference evidence="2" key="1">
    <citation type="journal article" date="2023" name="Hortic. Res.">
        <title>A chromosome-level phased genome enabling allele-level studies in sweet orange: a case study on citrus Huanglongbing tolerance.</title>
        <authorList>
            <person name="Wu B."/>
            <person name="Yu Q."/>
            <person name="Deng Z."/>
            <person name="Duan Y."/>
            <person name="Luo F."/>
            <person name="Gmitter F. Jr."/>
        </authorList>
    </citation>
    <scope>NUCLEOTIDE SEQUENCE [LARGE SCALE GENOMIC DNA]</scope>
    <source>
        <strain evidence="2">cv. Valencia</strain>
    </source>
</reference>
<sequence length="316" mass="35740">MCLNSNGRIYITTHVNFNESSFPLKKDLKFMNSKQNQLYKSLNSFSKFITVSFPSESHSHEATTASSNSSENPIKDVIHSDDQDSDNSHNQTTPVPNSVSNTHSETQNTSDYSVALENTEVQNQNPKMSQTTPKLNPSHPMITRAKAGIFKPKTYNIEKALSLETPSSVVEALSDKNWKLAMHDEFHALIKNQTWCLVPPEQNMKLVGNKWMFRVKQNSDGTINKYKARLVAKGFLQTEGVDYQETFSPVVKATTIRIVLSMAVMNNWKLRQVDINNAFLNGELTETVYMPQPEGFVDADHPRYVCKLKKALYGLK</sequence>
<accession>A0ACB8NVR5</accession>
<dbReference type="EMBL" id="CM039170">
    <property type="protein sequence ID" value="KAH9802307.1"/>
    <property type="molecule type" value="Genomic_DNA"/>
</dbReference>
<proteinExistence type="predicted"/>
<protein>
    <submittedName>
        <fullName evidence="1">Uncharacterized protein</fullName>
    </submittedName>
</protein>
<keyword evidence="2" id="KW-1185">Reference proteome</keyword>
<organism evidence="1 2">
    <name type="scientific">Citrus sinensis</name>
    <name type="common">Sweet orange</name>
    <name type="synonym">Citrus aurantium var. sinensis</name>
    <dbReference type="NCBI Taxonomy" id="2711"/>
    <lineage>
        <taxon>Eukaryota</taxon>
        <taxon>Viridiplantae</taxon>
        <taxon>Streptophyta</taxon>
        <taxon>Embryophyta</taxon>
        <taxon>Tracheophyta</taxon>
        <taxon>Spermatophyta</taxon>
        <taxon>Magnoliopsida</taxon>
        <taxon>eudicotyledons</taxon>
        <taxon>Gunneridae</taxon>
        <taxon>Pentapetalae</taxon>
        <taxon>rosids</taxon>
        <taxon>malvids</taxon>
        <taxon>Sapindales</taxon>
        <taxon>Rutaceae</taxon>
        <taxon>Aurantioideae</taxon>
        <taxon>Citrus</taxon>
    </lineage>
</organism>
<dbReference type="Proteomes" id="UP000829398">
    <property type="component" value="Chromosome 1"/>
</dbReference>
<evidence type="ECO:0000313" key="1">
    <source>
        <dbReference type="EMBL" id="KAH9802307.1"/>
    </source>
</evidence>
<evidence type="ECO:0000313" key="2">
    <source>
        <dbReference type="Proteomes" id="UP000829398"/>
    </source>
</evidence>
<comment type="caution">
    <text evidence="1">The sequence shown here is derived from an EMBL/GenBank/DDBJ whole genome shotgun (WGS) entry which is preliminary data.</text>
</comment>